<evidence type="ECO:0000256" key="2">
    <source>
        <dbReference type="ARBA" id="ARBA00004496"/>
    </source>
</evidence>
<evidence type="ECO:0000256" key="1">
    <source>
        <dbReference type="ARBA" id="ARBA00004236"/>
    </source>
</evidence>
<feature type="compositionally biased region" description="Low complexity" evidence="10">
    <location>
        <begin position="855"/>
        <end position="870"/>
    </location>
</feature>
<dbReference type="EMBL" id="JBBCAQ010000014">
    <property type="protein sequence ID" value="KAK7598061.1"/>
    <property type="molecule type" value="Genomic_DNA"/>
</dbReference>
<feature type="region of interest" description="Disordered" evidence="10">
    <location>
        <begin position="226"/>
        <end position="258"/>
    </location>
</feature>
<feature type="region of interest" description="Disordered" evidence="10">
    <location>
        <begin position="30"/>
        <end position="79"/>
    </location>
</feature>
<dbReference type="Gene3D" id="3.30.450.200">
    <property type="match status" value="1"/>
</dbReference>
<evidence type="ECO:0000256" key="9">
    <source>
        <dbReference type="ARBA" id="ARBA00023136"/>
    </source>
</evidence>
<feature type="compositionally biased region" description="Acidic residues" evidence="10">
    <location>
        <begin position="738"/>
        <end position="756"/>
    </location>
</feature>
<evidence type="ECO:0000259" key="11">
    <source>
        <dbReference type="PROSITE" id="PS50211"/>
    </source>
</evidence>
<dbReference type="PANTHER" id="PTHR13008:SF7">
    <property type="entry name" value="MAP KINASE-ACTIVATING DEATH DOMAIN PROTEIN"/>
    <property type="match status" value="1"/>
</dbReference>
<evidence type="ECO:0000256" key="7">
    <source>
        <dbReference type="ARBA" id="ARBA00022658"/>
    </source>
</evidence>
<dbReference type="GO" id="GO:0006915">
    <property type="term" value="P:apoptotic process"/>
    <property type="evidence" value="ECO:0007669"/>
    <property type="project" value="UniProtKB-KW"/>
</dbReference>
<evidence type="ECO:0000256" key="8">
    <source>
        <dbReference type="ARBA" id="ARBA00022703"/>
    </source>
</evidence>
<dbReference type="SMART" id="SM00801">
    <property type="entry name" value="dDENN"/>
    <property type="match status" value="1"/>
</dbReference>
<keyword evidence="6" id="KW-0963">Cytoplasm</keyword>
<dbReference type="InterPro" id="IPR001194">
    <property type="entry name" value="cDENN_dom"/>
</dbReference>
<feature type="compositionally biased region" description="Low complexity" evidence="10">
    <location>
        <begin position="1241"/>
        <end position="1250"/>
    </location>
</feature>
<keyword evidence="5" id="KW-1003">Cell membrane</keyword>
<feature type="compositionally biased region" description="Low complexity" evidence="10">
    <location>
        <begin position="242"/>
        <end position="256"/>
    </location>
</feature>
<dbReference type="InterPro" id="IPR039980">
    <property type="entry name" value="MADD"/>
</dbReference>
<feature type="compositionally biased region" description="Low complexity" evidence="10">
    <location>
        <begin position="804"/>
        <end position="816"/>
    </location>
</feature>
<evidence type="ECO:0000313" key="13">
    <source>
        <dbReference type="Proteomes" id="UP001367676"/>
    </source>
</evidence>
<keyword evidence="7" id="KW-0344">Guanine-nucleotide releasing factor</keyword>
<feature type="region of interest" description="Disordered" evidence="10">
    <location>
        <begin position="1753"/>
        <end position="1774"/>
    </location>
</feature>
<dbReference type="InterPro" id="IPR043153">
    <property type="entry name" value="DENN_C"/>
</dbReference>
<feature type="compositionally biased region" description="Basic and acidic residues" evidence="10">
    <location>
        <begin position="876"/>
        <end position="891"/>
    </location>
</feature>
<evidence type="ECO:0000256" key="6">
    <source>
        <dbReference type="ARBA" id="ARBA00022490"/>
    </source>
</evidence>
<keyword evidence="13" id="KW-1185">Reference proteome</keyword>
<comment type="subcellular location">
    <subcellularLocation>
        <location evidence="1">Cell membrane</location>
    </subcellularLocation>
    <subcellularLocation>
        <location evidence="2">Cytoplasm</location>
    </subcellularLocation>
</comment>
<comment type="caution">
    <text evidence="12">The sequence shown here is derived from an EMBL/GenBank/DDBJ whole genome shotgun (WGS) entry which is preliminary data.</text>
</comment>
<feature type="compositionally biased region" description="Basic residues" evidence="10">
    <location>
        <begin position="68"/>
        <end position="77"/>
    </location>
</feature>
<dbReference type="PROSITE" id="PS50211">
    <property type="entry name" value="DENN"/>
    <property type="match status" value="1"/>
</dbReference>
<evidence type="ECO:0000313" key="12">
    <source>
        <dbReference type="EMBL" id="KAK7598061.1"/>
    </source>
</evidence>
<feature type="region of interest" description="Disordered" evidence="10">
    <location>
        <begin position="738"/>
        <end position="899"/>
    </location>
</feature>
<accession>A0AAN9TPF1</accession>
<feature type="compositionally biased region" description="Polar residues" evidence="10">
    <location>
        <begin position="817"/>
        <end position="854"/>
    </location>
</feature>
<dbReference type="GO" id="GO:0042981">
    <property type="term" value="P:regulation of apoptotic process"/>
    <property type="evidence" value="ECO:0007669"/>
    <property type="project" value="TreeGrafter"/>
</dbReference>
<dbReference type="SMART" id="SM00800">
    <property type="entry name" value="uDENN"/>
    <property type="match status" value="1"/>
</dbReference>
<feature type="compositionally biased region" description="Acidic residues" evidence="10">
    <location>
        <begin position="774"/>
        <end position="785"/>
    </location>
</feature>
<dbReference type="GO" id="GO:0005085">
    <property type="term" value="F:guanyl-nucleotide exchange factor activity"/>
    <property type="evidence" value="ECO:0007669"/>
    <property type="project" value="UniProtKB-KW"/>
</dbReference>
<dbReference type="Proteomes" id="UP001367676">
    <property type="component" value="Unassembled WGS sequence"/>
</dbReference>
<feature type="compositionally biased region" description="Polar residues" evidence="10">
    <location>
        <begin position="1039"/>
        <end position="1049"/>
    </location>
</feature>
<feature type="compositionally biased region" description="Low complexity" evidence="10">
    <location>
        <begin position="1257"/>
        <end position="1266"/>
    </location>
</feature>
<keyword evidence="8" id="KW-0053">Apoptosis</keyword>
<dbReference type="PANTHER" id="PTHR13008">
    <property type="entry name" value="MAP-KINASE ACTIVATING DEATH DOMAIN PROTEIN MADD /DENN/AEX-3 C.ELEGANS"/>
    <property type="match status" value="1"/>
</dbReference>
<dbReference type="InterPro" id="IPR005113">
    <property type="entry name" value="uDENN_dom"/>
</dbReference>
<comment type="similarity">
    <text evidence="3">Belongs to the MADD family.</text>
</comment>
<dbReference type="GO" id="GO:0005886">
    <property type="term" value="C:plasma membrane"/>
    <property type="evidence" value="ECO:0007669"/>
    <property type="project" value="UniProtKB-SubCell"/>
</dbReference>
<dbReference type="Pfam" id="PF25328">
    <property type="entry name" value="PH_MADD"/>
    <property type="match status" value="1"/>
</dbReference>
<dbReference type="Gene3D" id="3.40.50.11500">
    <property type="match status" value="1"/>
</dbReference>
<keyword evidence="9" id="KW-0472">Membrane</keyword>
<dbReference type="Pfam" id="PF03456">
    <property type="entry name" value="uDENN"/>
    <property type="match status" value="1"/>
</dbReference>
<feature type="compositionally biased region" description="Basic and acidic residues" evidence="10">
    <location>
        <begin position="226"/>
        <end position="236"/>
    </location>
</feature>
<protein>
    <recommendedName>
        <fullName evidence="4">MAP kinase-activating death domain protein</fullName>
    </recommendedName>
</protein>
<dbReference type="GO" id="GO:0032483">
    <property type="term" value="P:regulation of Rab protein signal transduction"/>
    <property type="evidence" value="ECO:0007669"/>
    <property type="project" value="TreeGrafter"/>
</dbReference>
<dbReference type="InterPro" id="IPR037516">
    <property type="entry name" value="Tripartite_DENN"/>
</dbReference>
<reference evidence="12 13" key="1">
    <citation type="submission" date="2024-03" db="EMBL/GenBank/DDBJ databases">
        <title>Adaptation during the transition from Ophiocordyceps entomopathogen to insect associate is accompanied by gene loss and intensified selection.</title>
        <authorList>
            <person name="Ward C.M."/>
            <person name="Onetto C.A."/>
            <person name="Borneman A.R."/>
        </authorList>
    </citation>
    <scope>NUCLEOTIDE SEQUENCE [LARGE SCALE GENOMIC DNA]</scope>
    <source>
        <strain evidence="12">AWRI1</strain>
        <tissue evidence="12">Single Adult Female</tissue>
    </source>
</reference>
<proteinExistence type="inferred from homology"/>
<feature type="region of interest" description="Disordered" evidence="10">
    <location>
        <begin position="1220"/>
        <end position="1266"/>
    </location>
</feature>
<evidence type="ECO:0000256" key="3">
    <source>
        <dbReference type="ARBA" id="ARBA00005978"/>
    </source>
</evidence>
<dbReference type="InterPro" id="IPR005112">
    <property type="entry name" value="dDENN_dom"/>
</dbReference>
<feature type="region of interest" description="Disordered" evidence="10">
    <location>
        <begin position="1039"/>
        <end position="1096"/>
    </location>
</feature>
<sequence length="1774" mass="198326">MVNELQEKFFCPRLIDYIVVVGSYSPLSKHSVPNADHQSNRPQSHHQQKSENSSFNRSASVNSSVKGRPSRGSKSSKKTPLYSVGRALTCSSFSISNSSVSNIQAPDLLRRFPEEDHKDFALPKDVVCFCQPEGCITTSGHLSEYNKVSSFVFTISDKDTVRTRYGVCVNFYRPVKPKLRHYRSKTIGNVDYASSSESSSDKEAQRLPFTYEYNSSEFYEHYPGEKSCDQSLRRDSWTNPNSQSTSKSPSHSSMSRSRNKERYNTLTSLCLISHHPFFMAFRECLFYLKSLIDVCNETVTKGPDRHRRRGRGSIWDVIIQKSNSEIPLIRHYIKEIEKWILRLLSAPVPVPGKTKVEVELFAPEENRPPLLFALPDHTRFSLLDFPIHLPLELLGVESCIQVLCLILLEYKVVFQSRDYNALSMSVMAFMALIYPLDYMFPVIPLLPISMDLSECLLDNPTPYVVGVPVNFFLLKKHFTLPDDIWLIDLDANKIIAPDKAHVIPPLPQPDGNILKNHLRQAISSLSSALPMYTQASQHRLSETGSTSSGVPSTMNEILERAGRESCESINKWMAEQQQGSIPDEMQEMQRKESQSSTATPNLFVYGNDVDSVDIAVRVAMVRFFNSSNMLANLVEHTRTIRLFPRPVVAVQNKSFLQSRNKVSTFIEEFCRTQAVEYFAEWSLTPTNVVFQRVQTGVYDPALIGDKAKWFAHSLEPVSFSVWNKSSSLENILKLVNTEQEEVTDESGADSDIEDDTTSLPSSVNEKRSVSSPEPEVDDFGTDDGPESVYDPPLELHIPSAMELSDSPSPSPASSPSTESDLNSPEFQPSSICPLSVVTTSSSPKKNSIESNRTDSICSARSLSRQSSRGSGQDMWVGDREMSHQSSIDRESALSPCRKNSQDGFLAQMDKITIHAKRAAGEASKSVQEVSRSALEASKTAAGVSKSTFEDLTHVGKNTFGDLTKSAKQVASKTGFLKTSLLSELSSNRQTNQPPQPKVSSSVIQSDLNRLSGKEFLSNISQDINGIAAQTSNMFTDFFGNKNTNKNDTGSPRFKSKNLISRSPSKGQKILAEKSPLIRHSSPKRPEDSPKQPGLDKALNSAENQAFLRDFAHQILEGESVGWLKVNRCKKLLEDESNRCLLLNKLNRTLDCKINPSDHLDDVYVSRATWKSMLKVLQATIRGLEVSFATPGSGGLASVFYLLEIAHTHYWSKEGCDSSTSGFDSQTSSPFGSHENLRTPTSPSDSSSQFPDSRKSSEASAYGEGSSTLVTTKLTQSSIDIQDSSGTTPVSEVSNTSASDVLKELFNQKKQSFISKLSSIDAEGLADNLLRMSPESGNVSETGSMVTNPTYTLQRMHKNNASFRSTVSDSEIEQNSLSRYSRNRIPSAWSSKSSLSAGFRYHAGAIHNTLGFNSPESNRMYLFEGLLGKDRAHLWDRMQFWEDAFIDAVSHERDIVGMDQGPREMMDRYKHLGENEQRRLAHDEDRLLSTMLYNLIAFMLMMNVRKDLINSKVRSMLGKCRIAICYAEEITSLLCRLQNLHGNDVDLKCVASRLGHGQSFAVHIGTDSTGALLFVEVRDDGLVMRSINGVILERWWYERVVNMTYSPKNKVLCLWKKVGGQTSLHKYYTKKSKQLYYCIKSAMERAVAQGQHLGQTVELGGEFPVKDINTGEGGLLQVCMEGVGLLFSGSKFFVKLKNIRKCFTVKGRFFVLEEYNPKTRVIIQRKYESSMAGQICYSVLCVFSYTAAVHHHKRKSQSTSENQLDFRPPKNTFVS</sequence>
<dbReference type="Pfam" id="PF23629">
    <property type="entry name" value="Death_MADD"/>
    <property type="match status" value="1"/>
</dbReference>
<organism evidence="12 13">
    <name type="scientific">Parthenolecanium corni</name>
    <dbReference type="NCBI Taxonomy" id="536013"/>
    <lineage>
        <taxon>Eukaryota</taxon>
        <taxon>Metazoa</taxon>
        <taxon>Ecdysozoa</taxon>
        <taxon>Arthropoda</taxon>
        <taxon>Hexapoda</taxon>
        <taxon>Insecta</taxon>
        <taxon>Pterygota</taxon>
        <taxon>Neoptera</taxon>
        <taxon>Paraneoptera</taxon>
        <taxon>Hemiptera</taxon>
        <taxon>Sternorrhyncha</taxon>
        <taxon>Coccoidea</taxon>
        <taxon>Coccidae</taxon>
        <taxon>Parthenolecanium</taxon>
    </lineage>
</organism>
<gene>
    <name evidence="12" type="ORF">V9T40_006296</name>
</gene>
<dbReference type="Pfam" id="PF02141">
    <property type="entry name" value="DENN"/>
    <property type="match status" value="1"/>
</dbReference>
<dbReference type="GO" id="GO:0005829">
    <property type="term" value="C:cytosol"/>
    <property type="evidence" value="ECO:0007669"/>
    <property type="project" value="TreeGrafter"/>
</dbReference>
<dbReference type="InterPro" id="IPR056574">
    <property type="entry name" value="Death_MADD"/>
</dbReference>
<name>A0AAN9TPF1_9HEMI</name>
<evidence type="ECO:0000256" key="10">
    <source>
        <dbReference type="SAM" id="MobiDB-lite"/>
    </source>
</evidence>
<dbReference type="InterPro" id="IPR057469">
    <property type="entry name" value="PH_MADD"/>
</dbReference>
<feature type="compositionally biased region" description="Low complexity" evidence="10">
    <location>
        <begin position="52"/>
        <end position="67"/>
    </location>
</feature>
<dbReference type="SMART" id="SM00799">
    <property type="entry name" value="DENN"/>
    <property type="match status" value="1"/>
</dbReference>
<feature type="domain" description="UDENN" evidence="11">
    <location>
        <begin position="89"/>
        <end position="694"/>
    </location>
</feature>
<evidence type="ECO:0000256" key="5">
    <source>
        <dbReference type="ARBA" id="ARBA00022475"/>
    </source>
</evidence>
<evidence type="ECO:0000256" key="4">
    <source>
        <dbReference type="ARBA" id="ARBA00017868"/>
    </source>
</evidence>